<evidence type="ECO:0000313" key="12">
    <source>
        <dbReference type="Proteomes" id="UP001500456"/>
    </source>
</evidence>
<organism evidence="11 12">
    <name type="scientific">Streptomyces plumbiresistens</name>
    <dbReference type="NCBI Taxonomy" id="511811"/>
    <lineage>
        <taxon>Bacteria</taxon>
        <taxon>Bacillati</taxon>
        <taxon>Actinomycetota</taxon>
        <taxon>Actinomycetes</taxon>
        <taxon>Kitasatosporales</taxon>
        <taxon>Streptomycetaceae</taxon>
        <taxon>Streptomyces</taxon>
    </lineage>
</organism>
<accession>A0ABP7QQQ5</accession>
<feature type="domain" description="Catalase core" evidence="10">
    <location>
        <begin position="26"/>
        <end position="69"/>
    </location>
</feature>
<dbReference type="InterPro" id="IPR024712">
    <property type="entry name" value="Catalase_clade2"/>
</dbReference>
<keyword evidence="3" id="KW-0575">Peroxidase</keyword>
<keyword evidence="6" id="KW-0560">Oxidoreductase</keyword>
<dbReference type="InterPro" id="IPR011614">
    <property type="entry name" value="Catalase_core"/>
</dbReference>
<keyword evidence="5" id="KW-0479">Metal-binding</keyword>
<dbReference type="Gene3D" id="6.10.10.30">
    <property type="entry name" value="Catalase hpii, N-terminal domain-like"/>
    <property type="match status" value="1"/>
</dbReference>
<feature type="region of interest" description="Disordered" evidence="9">
    <location>
        <begin position="64"/>
        <end position="113"/>
    </location>
</feature>
<evidence type="ECO:0000256" key="6">
    <source>
        <dbReference type="ARBA" id="ARBA00023002"/>
    </source>
</evidence>
<evidence type="ECO:0000256" key="7">
    <source>
        <dbReference type="ARBA" id="ARBA00023004"/>
    </source>
</evidence>
<dbReference type="InterPro" id="IPR020835">
    <property type="entry name" value="Catalase_sf"/>
</dbReference>
<evidence type="ECO:0000256" key="5">
    <source>
        <dbReference type="ARBA" id="ARBA00022723"/>
    </source>
</evidence>
<dbReference type="PANTHER" id="PTHR42821">
    <property type="entry name" value="CATALASE"/>
    <property type="match status" value="1"/>
</dbReference>
<keyword evidence="4" id="KW-0349">Heme</keyword>
<keyword evidence="8" id="KW-0376">Hydrogen peroxide</keyword>
<evidence type="ECO:0000313" key="11">
    <source>
        <dbReference type="EMBL" id="GAA3986460.1"/>
    </source>
</evidence>
<comment type="cofactor">
    <cofactor evidence="1">
        <name>heme</name>
        <dbReference type="ChEBI" id="CHEBI:30413"/>
    </cofactor>
</comment>
<feature type="region of interest" description="Disordered" evidence="9">
    <location>
        <begin position="1"/>
        <end position="49"/>
    </location>
</feature>
<dbReference type="Proteomes" id="UP001500456">
    <property type="component" value="Unassembled WGS sequence"/>
</dbReference>
<keyword evidence="7" id="KW-0408">Iron</keyword>
<evidence type="ECO:0000256" key="4">
    <source>
        <dbReference type="ARBA" id="ARBA00022617"/>
    </source>
</evidence>
<comment type="caution">
    <text evidence="11">The sequence shown here is derived from an EMBL/GenBank/DDBJ whole genome shotgun (WGS) entry which is preliminary data.</text>
</comment>
<feature type="compositionally biased region" description="Basic and acidic residues" evidence="9">
    <location>
        <begin position="1"/>
        <end position="19"/>
    </location>
</feature>
<protein>
    <recommendedName>
        <fullName evidence="2">catalase</fullName>
        <ecNumber evidence="2">1.11.1.6</ecNumber>
    </recommendedName>
</protein>
<dbReference type="EC" id="1.11.1.6" evidence="2"/>
<dbReference type="EMBL" id="BAAAZX010000004">
    <property type="protein sequence ID" value="GAA3986460.1"/>
    <property type="molecule type" value="Genomic_DNA"/>
</dbReference>
<keyword evidence="12" id="KW-1185">Reference proteome</keyword>
<dbReference type="PROSITE" id="PS51402">
    <property type="entry name" value="CATALASE_3"/>
    <property type="match status" value="1"/>
</dbReference>
<proteinExistence type="predicted"/>
<evidence type="ECO:0000256" key="8">
    <source>
        <dbReference type="ARBA" id="ARBA00023324"/>
    </source>
</evidence>
<feature type="compositionally biased region" description="Low complexity" evidence="9">
    <location>
        <begin position="96"/>
        <end position="113"/>
    </location>
</feature>
<dbReference type="Pfam" id="PF00199">
    <property type="entry name" value="Catalase"/>
    <property type="match status" value="1"/>
</dbReference>
<evidence type="ECO:0000256" key="9">
    <source>
        <dbReference type="SAM" id="MobiDB-lite"/>
    </source>
</evidence>
<dbReference type="SUPFAM" id="SSF56634">
    <property type="entry name" value="Heme-dependent catalase-like"/>
    <property type="match status" value="1"/>
</dbReference>
<evidence type="ECO:0000256" key="2">
    <source>
        <dbReference type="ARBA" id="ARBA00012314"/>
    </source>
</evidence>
<evidence type="ECO:0000256" key="3">
    <source>
        <dbReference type="ARBA" id="ARBA00022559"/>
    </source>
</evidence>
<dbReference type="PANTHER" id="PTHR42821:SF1">
    <property type="entry name" value="CATALASE-B"/>
    <property type="match status" value="1"/>
</dbReference>
<gene>
    <name evidence="11" type="ORF">GCM10022232_19330</name>
</gene>
<dbReference type="InterPro" id="IPR018028">
    <property type="entry name" value="Catalase"/>
</dbReference>
<evidence type="ECO:0000256" key="1">
    <source>
        <dbReference type="ARBA" id="ARBA00001971"/>
    </source>
</evidence>
<sequence>MTAPDDRKQDQREAFRSDDPAAGPLTTDQGVEVDHTDDSLTAGERGPTLMEDFHFREKLTRFDHERIPMGVPPRLQGSGGGWCTRGARARTATSNRTSPARSSPAQASSRTLR</sequence>
<evidence type="ECO:0000259" key="10">
    <source>
        <dbReference type="Pfam" id="PF00199"/>
    </source>
</evidence>
<name>A0ABP7QQQ5_9ACTN</name>
<reference evidence="12" key="1">
    <citation type="journal article" date="2019" name="Int. J. Syst. Evol. Microbiol.">
        <title>The Global Catalogue of Microorganisms (GCM) 10K type strain sequencing project: providing services to taxonomists for standard genome sequencing and annotation.</title>
        <authorList>
            <consortium name="The Broad Institute Genomics Platform"/>
            <consortium name="The Broad Institute Genome Sequencing Center for Infectious Disease"/>
            <person name="Wu L."/>
            <person name="Ma J."/>
        </authorList>
    </citation>
    <scope>NUCLEOTIDE SEQUENCE [LARGE SCALE GENOMIC DNA]</scope>
    <source>
        <strain evidence="12">JCM 16924</strain>
    </source>
</reference>